<dbReference type="GO" id="GO:0008270">
    <property type="term" value="F:zinc ion binding"/>
    <property type="evidence" value="ECO:0007669"/>
    <property type="project" value="UniProtKB-KW"/>
</dbReference>
<sequence>MLSRSLGTVARPSVQRPSLGRLTILPCASPHSLCRRSLLHRPLCSAASSLESGAPVSPEAAPEPHPAIPASQPPQPAADAAPIAAIPESPATPAAAVVSDTSSSSVAADAGVAEGVSLLGLWHELLRVLHAQGDFEDPDTPCEDLLNLTLDVKTAILSFARRRPDVIFSLDPPDLVTLASVPLRPRDRNVDRKLRNADLRLKETFGGLEGKPKGGSRGSSVAEGAAVTINDSRHATAQDLLRVTWDWATAREEQVAAAAEGLPSALRRVLVRLRSLALAEPEAGAAERARRLGTPTAAELEERAAQETMSPEQRRRAKQEAFMMSRRRAALREAVSHGVVVEEGDWQCGPCGWLNWADRRRCHRCAKPYGSRGSSAATAEDISMLYGDNAPRRGPRPGAAGAAASRAAADGDRMYSERAAAAEAAAAARAARGEGRLVAGGDLRRDRRGPRQLEDRDAEEADSLLERRRGGRERYEGRPGLRQRRDSGDEGEGGRGPRSREGAGERRPRSWSGAGDGEEEEEVRREARSSPAYSRNLQDFYSPAGPGRREGEGQERGRAQEDRPPRRSFARRDDDGEEAEGEDDDRKYFARRDRDGDGDGEEEEEGDRGFRRRRDGPGGGYGSRGGERERERPAGGRSARGGAVEGEDLSLDAWMGSAGEQAGGAEGRGERSGREWEGGEVEEEFGRREGRGGRGGRGGRFGGRGRGGRGGRGGDRPAAIGGGRGQRGGGGGRSFRGRDE</sequence>
<keyword evidence="3" id="KW-0862">Zinc</keyword>
<evidence type="ECO:0000256" key="3">
    <source>
        <dbReference type="ARBA" id="ARBA00022833"/>
    </source>
</evidence>
<organism evidence="7 8">
    <name type="scientific">Edaphochlamys debaryana</name>
    <dbReference type="NCBI Taxonomy" id="47281"/>
    <lineage>
        <taxon>Eukaryota</taxon>
        <taxon>Viridiplantae</taxon>
        <taxon>Chlorophyta</taxon>
        <taxon>core chlorophytes</taxon>
        <taxon>Chlorophyceae</taxon>
        <taxon>CS clade</taxon>
        <taxon>Chlamydomonadales</taxon>
        <taxon>Chlamydomonadales incertae sedis</taxon>
        <taxon>Edaphochlamys</taxon>
    </lineage>
</organism>
<feature type="compositionally biased region" description="Basic and acidic residues" evidence="5">
    <location>
        <begin position="442"/>
        <end position="455"/>
    </location>
</feature>
<dbReference type="InterPro" id="IPR001876">
    <property type="entry name" value="Znf_RanBP2"/>
</dbReference>
<feature type="compositionally biased region" description="Basic and acidic residues" evidence="5">
    <location>
        <begin position="584"/>
        <end position="597"/>
    </location>
</feature>
<feature type="compositionally biased region" description="Basic and acidic residues" evidence="5">
    <location>
        <begin position="547"/>
        <end position="574"/>
    </location>
</feature>
<dbReference type="Gene3D" id="4.10.1060.10">
    <property type="entry name" value="Zinc finger, RanBP2-type"/>
    <property type="match status" value="1"/>
</dbReference>
<dbReference type="SUPFAM" id="SSF90209">
    <property type="entry name" value="Ran binding protein zinc finger-like"/>
    <property type="match status" value="1"/>
</dbReference>
<evidence type="ECO:0000256" key="2">
    <source>
        <dbReference type="ARBA" id="ARBA00022771"/>
    </source>
</evidence>
<feature type="compositionally biased region" description="Basic and acidic residues" evidence="5">
    <location>
        <begin position="625"/>
        <end position="634"/>
    </location>
</feature>
<dbReference type="InterPro" id="IPR036443">
    <property type="entry name" value="Znf_RanBP2_sf"/>
</dbReference>
<reference evidence="7" key="1">
    <citation type="journal article" date="2020" name="bioRxiv">
        <title>Comparative genomics of Chlamydomonas.</title>
        <authorList>
            <person name="Craig R.J."/>
            <person name="Hasan A.R."/>
            <person name="Ness R.W."/>
            <person name="Keightley P.D."/>
        </authorList>
    </citation>
    <scope>NUCLEOTIDE SEQUENCE</scope>
    <source>
        <strain evidence="7">CCAP 11/70</strain>
    </source>
</reference>
<feature type="region of interest" description="Disordered" evidence="5">
    <location>
        <begin position="441"/>
        <end position="740"/>
    </location>
</feature>
<feature type="compositionally biased region" description="Basic and acidic residues" evidence="5">
    <location>
        <begin position="667"/>
        <end position="677"/>
    </location>
</feature>
<evidence type="ECO:0000313" key="8">
    <source>
        <dbReference type="Proteomes" id="UP000612055"/>
    </source>
</evidence>
<dbReference type="EMBL" id="JAEHOE010000087">
    <property type="protein sequence ID" value="KAG2488170.1"/>
    <property type="molecule type" value="Genomic_DNA"/>
</dbReference>
<gene>
    <name evidence="7" type="ORF">HYH03_013312</name>
</gene>
<evidence type="ECO:0000256" key="5">
    <source>
        <dbReference type="SAM" id="MobiDB-lite"/>
    </source>
</evidence>
<feature type="region of interest" description="Disordered" evidence="5">
    <location>
        <begin position="50"/>
        <end position="80"/>
    </location>
</feature>
<keyword evidence="8" id="KW-1185">Reference proteome</keyword>
<protein>
    <recommendedName>
        <fullName evidence="6">RanBP2-type domain-containing protein</fullName>
    </recommendedName>
</protein>
<dbReference type="PROSITE" id="PS01358">
    <property type="entry name" value="ZF_RANBP2_1"/>
    <property type="match status" value="1"/>
</dbReference>
<feature type="compositionally biased region" description="Gly residues" evidence="5">
    <location>
        <begin position="693"/>
        <end position="711"/>
    </location>
</feature>
<keyword evidence="2 4" id="KW-0863">Zinc-finger</keyword>
<feature type="domain" description="RanBP2-type" evidence="6">
    <location>
        <begin position="342"/>
        <end position="371"/>
    </location>
</feature>
<feature type="compositionally biased region" description="Basic and acidic residues" evidence="5">
    <location>
        <begin position="464"/>
        <end position="508"/>
    </location>
</feature>
<dbReference type="Proteomes" id="UP000612055">
    <property type="component" value="Unassembled WGS sequence"/>
</dbReference>
<feature type="compositionally biased region" description="Low complexity" evidence="5">
    <location>
        <begin position="51"/>
        <end position="60"/>
    </location>
</feature>
<feature type="compositionally biased region" description="Low complexity" evidence="5">
    <location>
        <begin position="396"/>
        <end position="405"/>
    </location>
</feature>
<dbReference type="OrthoDB" id="549419at2759"/>
<dbReference type="PROSITE" id="PS50199">
    <property type="entry name" value="ZF_RANBP2_2"/>
    <property type="match status" value="1"/>
</dbReference>
<feature type="region of interest" description="Disordered" evidence="5">
    <location>
        <begin position="386"/>
        <end position="405"/>
    </location>
</feature>
<name>A0A836BTB9_9CHLO</name>
<keyword evidence="1" id="KW-0479">Metal-binding</keyword>
<feature type="compositionally biased region" description="Pro residues" evidence="5">
    <location>
        <begin position="61"/>
        <end position="76"/>
    </location>
</feature>
<comment type="caution">
    <text evidence="7">The sequence shown here is derived from an EMBL/GenBank/DDBJ whole genome shotgun (WGS) entry which is preliminary data.</text>
</comment>
<evidence type="ECO:0000313" key="7">
    <source>
        <dbReference type="EMBL" id="KAG2488170.1"/>
    </source>
</evidence>
<evidence type="ECO:0000256" key="4">
    <source>
        <dbReference type="PROSITE-ProRule" id="PRU00322"/>
    </source>
</evidence>
<evidence type="ECO:0000256" key="1">
    <source>
        <dbReference type="ARBA" id="ARBA00022723"/>
    </source>
</evidence>
<accession>A0A836BTB9</accession>
<dbReference type="AlphaFoldDB" id="A0A836BTB9"/>
<evidence type="ECO:0000259" key="6">
    <source>
        <dbReference type="PROSITE" id="PS50199"/>
    </source>
</evidence>
<proteinExistence type="predicted"/>
<feature type="compositionally biased region" description="Gly residues" evidence="5">
    <location>
        <begin position="720"/>
        <end position="734"/>
    </location>
</feature>